<dbReference type="PANTHER" id="PTHR24346">
    <property type="entry name" value="MAP/MICROTUBULE AFFINITY-REGULATING KINASE"/>
    <property type="match status" value="1"/>
</dbReference>
<dbReference type="SMART" id="SM00220">
    <property type="entry name" value="S_TKc"/>
    <property type="match status" value="1"/>
</dbReference>
<dbReference type="RefSeq" id="XP_065650073.1">
    <property type="nucleotide sequence ID" value="XM_065794001.1"/>
</dbReference>
<dbReference type="InterPro" id="IPR017441">
    <property type="entry name" value="Protein_kinase_ATP_BS"/>
</dbReference>
<dbReference type="CDD" id="cd14003">
    <property type="entry name" value="STKc_AMPK-like"/>
    <property type="match status" value="1"/>
</dbReference>
<dbReference type="InterPro" id="IPR011009">
    <property type="entry name" value="Kinase-like_dom_sf"/>
</dbReference>
<name>A0ABM4BLZ5_HYDVU</name>
<feature type="region of interest" description="Disordered" evidence="4">
    <location>
        <begin position="978"/>
        <end position="998"/>
    </location>
</feature>
<dbReference type="RefSeq" id="XP_065650071.1">
    <property type="nucleotide sequence ID" value="XM_065793999.1"/>
</dbReference>
<evidence type="ECO:0000313" key="6">
    <source>
        <dbReference type="Proteomes" id="UP001652625"/>
    </source>
</evidence>
<accession>A0ABM4BLZ5</accession>
<reference evidence="7 8" key="1">
    <citation type="submission" date="2025-05" db="UniProtKB">
        <authorList>
            <consortium name="RefSeq"/>
        </authorList>
    </citation>
    <scope>IDENTIFICATION</scope>
</reference>
<gene>
    <name evidence="7 8 9" type="primary">LOC100214698</name>
</gene>
<feature type="region of interest" description="Disordered" evidence="4">
    <location>
        <begin position="914"/>
        <end position="935"/>
    </location>
</feature>
<dbReference type="PROSITE" id="PS00107">
    <property type="entry name" value="PROTEIN_KINASE_ATP"/>
    <property type="match status" value="1"/>
</dbReference>
<feature type="compositionally biased region" description="Low complexity" evidence="4">
    <location>
        <begin position="926"/>
        <end position="935"/>
    </location>
</feature>
<keyword evidence="1 3" id="KW-0547">Nucleotide-binding</keyword>
<evidence type="ECO:0000256" key="2">
    <source>
        <dbReference type="ARBA" id="ARBA00022840"/>
    </source>
</evidence>
<dbReference type="PROSITE" id="PS50011">
    <property type="entry name" value="PROTEIN_KINASE_DOM"/>
    <property type="match status" value="1"/>
</dbReference>
<dbReference type="SUPFAM" id="SSF56112">
    <property type="entry name" value="Protein kinase-like (PK-like)"/>
    <property type="match status" value="1"/>
</dbReference>
<organism evidence="6 8">
    <name type="scientific">Hydra vulgaris</name>
    <name type="common">Hydra</name>
    <name type="synonym">Hydra attenuata</name>
    <dbReference type="NCBI Taxonomy" id="6087"/>
    <lineage>
        <taxon>Eukaryota</taxon>
        <taxon>Metazoa</taxon>
        <taxon>Cnidaria</taxon>
        <taxon>Hydrozoa</taxon>
        <taxon>Hydroidolina</taxon>
        <taxon>Anthoathecata</taxon>
        <taxon>Aplanulata</taxon>
        <taxon>Hydridae</taxon>
        <taxon>Hydra</taxon>
    </lineage>
</organism>
<dbReference type="GeneID" id="100214698"/>
<feature type="compositionally biased region" description="Low complexity" evidence="4">
    <location>
        <begin position="982"/>
        <end position="995"/>
    </location>
</feature>
<evidence type="ECO:0000256" key="1">
    <source>
        <dbReference type="ARBA" id="ARBA00022741"/>
    </source>
</evidence>
<keyword evidence="2 3" id="KW-0067">ATP-binding</keyword>
<dbReference type="RefSeq" id="XP_065650072.1">
    <property type="nucleotide sequence ID" value="XM_065794000.1"/>
</dbReference>
<proteinExistence type="predicted"/>
<feature type="compositionally biased region" description="Low complexity" evidence="4">
    <location>
        <begin position="952"/>
        <end position="964"/>
    </location>
</feature>
<evidence type="ECO:0000313" key="8">
    <source>
        <dbReference type="RefSeq" id="XP_065650072.1"/>
    </source>
</evidence>
<dbReference type="InterPro" id="IPR000719">
    <property type="entry name" value="Prot_kinase_dom"/>
</dbReference>
<dbReference type="Gene3D" id="1.10.510.10">
    <property type="entry name" value="Transferase(Phosphotransferase) domain 1"/>
    <property type="match status" value="1"/>
</dbReference>
<dbReference type="Pfam" id="PF00069">
    <property type="entry name" value="Pkinase"/>
    <property type="match status" value="1"/>
</dbReference>
<sequence>MESLPIEVTHVRNEELEPYKNGKKIGNYLLGSTIGEGSFAKVKEAIHVITGEKVAIKIINKKHASEDRYMRKNLRREALIQQRVRHPNIVQLFEVLETEHFYYLVMEYACGGELSDYMTENKKIDEAMAKKLVFQLVSAVLSMHKAGVVHRDLKIANFLLTEEKDLKITDFGLSNTISEESIEAFQKTGIFPQLLTTYCGSPLYAAPEVIAQKTYGPQVDVWSVGVNMYAMLVGYVPYYIEPLNLMTLYEKMMQRNMSPIPKFLSEECRDLIMRLLEPIPEWRITLEQVLHHKWFKSLEKIQCHVSLGDVMSANKQLCKSVLTYMQQVLNIDYNEAATAVFSNRATHASAVYHLLIRRYDRFIRSKSLCYSNFQIENSVAGTTPTFKPLKVKKYLYQGKKITSFSKTQNVSPEKEKSKVDFTINSIRLSGFEKLNILEKNFDKVKSSEKLSHLSIDPHKTPHRGAHLSLTIPAKTDKNNPNIEPIDRQINDSSKIKDSSNISPNITEWKLTKIHKKPLLTADEASSYRKSCTKISQIGSSKTDVNNVNESMSVNKSESPNKIPIKMMFSSNEMEKLSSLEKNIYTVPPNSHECVVKQSNNVDAETTLPFSSMNLDELKQALNFSKKKFLETHKTVTGKCFSPTAANSKTDIKTIDRERVSEQCISPTAATVRQLTNDFTNSCISQGELLTNITDDENNNPIDNLLNSNKFTFNGTLQEKSSESPTIKNTRLTEEYPIRIDDHQLRQNDQTPKIVKIAANKKTFELKVKQFAQFKNENNCDSSYSKKPTNGFLLKPLEFNLNFRNKMKSYHQKKQTCSECPKMISDELVNKKEDEVQGETTEDAKLSSEGLSSIESCTMNNHNTDFISFPTDVTNTSNTCTDDTYKCIDDIYRCTNNADDIDGCTNSDDLFTSATDDNDLNKLDSNTKPTQKTSIKITTKKHKCNIENSTAHANPNSDSKSSANSYDSGFFGASSTEDGIIISPTDSNSNNKNTTSPEIIEGQRIFSKIQTKEKDFYRPTYSQTPIFNRKIEFGIVNDYGIHKTWGSMELNKNDISMSSQKPTFQRANSKIMDNKNKQFAHEIKRNNWSYASLPHTKLRTLNLSKEDNIEKTLQSPIIHNPRFLDDVSMPSVTLTTEPGLGSRSSKTFNLARALENAKLRRRGTKSALDNY</sequence>
<dbReference type="Proteomes" id="UP001652625">
    <property type="component" value="Chromosome 03"/>
</dbReference>
<feature type="region of interest" description="Disordered" evidence="4">
    <location>
        <begin position="945"/>
        <end position="964"/>
    </location>
</feature>
<evidence type="ECO:0000256" key="4">
    <source>
        <dbReference type="SAM" id="MobiDB-lite"/>
    </source>
</evidence>
<feature type="domain" description="Protein kinase" evidence="5">
    <location>
        <begin position="28"/>
        <end position="295"/>
    </location>
</feature>
<evidence type="ECO:0000256" key="3">
    <source>
        <dbReference type="PROSITE-ProRule" id="PRU10141"/>
    </source>
</evidence>
<evidence type="ECO:0000259" key="5">
    <source>
        <dbReference type="PROSITE" id="PS50011"/>
    </source>
</evidence>
<evidence type="ECO:0000313" key="7">
    <source>
        <dbReference type="RefSeq" id="XP_065650071.1"/>
    </source>
</evidence>
<feature type="binding site" evidence="3">
    <location>
        <position position="57"/>
    </location>
    <ligand>
        <name>ATP</name>
        <dbReference type="ChEBI" id="CHEBI:30616"/>
    </ligand>
</feature>
<dbReference type="InterPro" id="IPR008271">
    <property type="entry name" value="Ser/Thr_kinase_AS"/>
</dbReference>
<dbReference type="PROSITE" id="PS00108">
    <property type="entry name" value="PROTEIN_KINASE_ST"/>
    <property type="match status" value="1"/>
</dbReference>
<evidence type="ECO:0000313" key="9">
    <source>
        <dbReference type="RefSeq" id="XP_065650073.1"/>
    </source>
</evidence>
<protein>
    <submittedName>
        <fullName evidence="7 8">Uncharacterized protein LOC100214698 isoform X1</fullName>
    </submittedName>
</protein>
<dbReference type="PANTHER" id="PTHR24346:SF79">
    <property type="entry name" value="PROTEIN KINASE DOMAIN-CONTAINING PROTEIN"/>
    <property type="match status" value="1"/>
</dbReference>
<keyword evidence="6" id="KW-1185">Reference proteome</keyword>